<accession>A0A3R7NUZ1</accession>
<dbReference type="Proteomes" id="UP000283509">
    <property type="component" value="Unassembled WGS sequence"/>
</dbReference>
<evidence type="ECO:0000313" key="2">
    <source>
        <dbReference type="EMBL" id="ROT67389.1"/>
    </source>
</evidence>
<dbReference type="EMBL" id="QCYY01002816">
    <property type="protein sequence ID" value="ROT67389.1"/>
    <property type="molecule type" value="Genomic_DNA"/>
</dbReference>
<protein>
    <submittedName>
        <fullName evidence="2">Uncharacterized protein</fullName>
    </submittedName>
</protein>
<comment type="caution">
    <text evidence="2">The sequence shown here is derived from an EMBL/GenBank/DDBJ whole genome shotgun (WGS) entry which is preliminary data.</text>
</comment>
<keyword evidence="3" id="KW-1185">Reference proteome</keyword>
<name>A0A3R7NUZ1_PENVA</name>
<gene>
    <name evidence="2" type="ORF">C7M84_014543</name>
</gene>
<dbReference type="AlphaFoldDB" id="A0A3R7NUZ1"/>
<sequence>MRSCPSPGVYPTTSIPHTIPPTHRPRDFSPTPTPGPPARPQSGRGRVIAASPLDDRRARSSPLAKIRWRPIKGEPAVISHGDPPRPGRPINTQRQPFPIPASARFPSPSPPPSLPPLPSLPLLPPSRALSHPSHFIPSSPHPLFASLSLPLSLPSLTTTPPSILASLSRLPSIAVLLPSLSYPFTPSPSTDVIPHPSLFFPSLLCLLSHLSSSVYFPTSFLSYLPLPFALLSPSPSLSSSFLFCLLTNIFSFLPPITLRPSFSPPLSLHLSSSVYFPTSSLSYLPLPFALLSPPPSLSSSFLFCLLPNLFSFLPPITLRPDVAVHSPLKASLTSSANGAGALTSVLICFIYSPALGAGLATRGRPQDDCVTRQILQDQGCQSSFKIRNRAVF</sequence>
<feature type="compositionally biased region" description="Low complexity" evidence="1">
    <location>
        <begin position="11"/>
        <end position="21"/>
    </location>
</feature>
<reference evidence="2 3" key="1">
    <citation type="submission" date="2018-04" db="EMBL/GenBank/DDBJ databases">
        <authorList>
            <person name="Zhang X."/>
            <person name="Yuan J."/>
            <person name="Li F."/>
            <person name="Xiang J."/>
        </authorList>
    </citation>
    <scope>NUCLEOTIDE SEQUENCE [LARGE SCALE GENOMIC DNA]</scope>
    <source>
        <tissue evidence="2">Muscle</tissue>
    </source>
</reference>
<organism evidence="2 3">
    <name type="scientific">Penaeus vannamei</name>
    <name type="common">Whiteleg shrimp</name>
    <name type="synonym">Litopenaeus vannamei</name>
    <dbReference type="NCBI Taxonomy" id="6689"/>
    <lineage>
        <taxon>Eukaryota</taxon>
        <taxon>Metazoa</taxon>
        <taxon>Ecdysozoa</taxon>
        <taxon>Arthropoda</taxon>
        <taxon>Crustacea</taxon>
        <taxon>Multicrustacea</taxon>
        <taxon>Malacostraca</taxon>
        <taxon>Eumalacostraca</taxon>
        <taxon>Eucarida</taxon>
        <taxon>Decapoda</taxon>
        <taxon>Dendrobranchiata</taxon>
        <taxon>Penaeoidea</taxon>
        <taxon>Penaeidae</taxon>
        <taxon>Penaeus</taxon>
    </lineage>
</organism>
<reference evidence="2 3" key="2">
    <citation type="submission" date="2019-01" db="EMBL/GenBank/DDBJ databases">
        <title>The decoding of complex shrimp genome reveals the adaptation for benthos swimmer, frequently molting mechanism and breeding impact on genome.</title>
        <authorList>
            <person name="Sun Y."/>
            <person name="Gao Y."/>
            <person name="Yu Y."/>
        </authorList>
    </citation>
    <scope>NUCLEOTIDE SEQUENCE [LARGE SCALE GENOMIC DNA]</scope>
    <source>
        <tissue evidence="2">Muscle</tissue>
    </source>
</reference>
<feature type="region of interest" description="Disordered" evidence="1">
    <location>
        <begin position="1"/>
        <end position="119"/>
    </location>
</feature>
<evidence type="ECO:0000256" key="1">
    <source>
        <dbReference type="SAM" id="MobiDB-lite"/>
    </source>
</evidence>
<feature type="compositionally biased region" description="Pro residues" evidence="1">
    <location>
        <begin position="107"/>
        <end position="119"/>
    </location>
</feature>
<proteinExistence type="predicted"/>
<evidence type="ECO:0000313" key="3">
    <source>
        <dbReference type="Proteomes" id="UP000283509"/>
    </source>
</evidence>